<evidence type="ECO:0000313" key="2">
    <source>
        <dbReference type="EMBL" id="RON42325.1"/>
    </source>
</evidence>
<accession>A0A423JXA5</accession>
<sequence length="146" mass="16418">MSQAISRDERIAAEWACERLIKQFAQLNDTQDHDGIAALFVDDARFSRPLAPDDYFEGREAIRAMFRDRPKRLALHIMTTILIEQTSATTARGRCYLTYVSNGVASAAQPAPLEGAPMYGQFDDEFVLTDDGWRFSLRRGSVVLKG</sequence>
<dbReference type="InterPro" id="IPR037401">
    <property type="entry name" value="SnoaL-like"/>
</dbReference>
<proteinExistence type="predicted"/>
<comment type="caution">
    <text evidence="2">The sequence shown here is derived from an EMBL/GenBank/DDBJ whole genome shotgun (WGS) entry which is preliminary data.</text>
</comment>
<name>A0A423JXA5_9PSED</name>
<dbReference type="Pfam" id="PF13577">
    <property type="entry name" value="SnoaL_4"/>
    <property type="match status" value="1"/>
</dbReference>
<reference evidence="2 3" key="1">
    <citation type="submission" date="2016-10" db="EMBL/GenBank/DDBJ databases">
        <title>Comparative genome analysis of multiple Pseudomonas spp. focuses on biocontrol and plant growth promoting traits.</title>
        <authorList>
            <person name="Tao X.-Y."/>
            <person name="Taylor C.G."/>
        </authorList>
    </citation>
    <scope>NUCLEOTIDE SEQUENCE [LARGE SCALE GENOMIC DNA]</scope>
    <source>
        <strain evidence="2 3">38D4</strain>
    </source>
</reference>
<dbReference type="InterPro" id="IPR032710">
    <property type="entry name" value="NTF2-like_dom_sf"/>
</dbReference>
<dbReference type="RefSeq" id="WP_123364235.1">
    <property type="nucleotide sequence ID" value="NZ_MOBO01000001.1"/>
</dbReference>
<dbReference type="EMBL" id="MOBO01000001">
    <property type="protein sequence ID" value="RON42325.1"/>
    <property type="molecule type" value="Genomic_DNA"/>
</dbReference>
<evidence type="ECO:0000259" key="1">
    <source>
        <dbReference type="Pfam" id="PF13577"/>
    </source>
</evidence>
<dbReference type="Proteomes" id="UP000286351">
    <property type="component" value="Unassembled WGS sequence"/>
</dbReference>
<organism evidence="2 3">
    <name type="scientific">Pseudomonas brassicacearum</name>
    <dbReference type="NCBI Taxonomy" id="930166"/>
    <lineage>
        <taxon>Bacteria</taxon>
        <taxon>Pseudomonadati</taxon>
        <taxon>Pseudomonadota</taxon>
        <taxon>Gammaproteobacteria</taxon>
        <taxon>Pseudomonadales</taxon>
        <taxon>Pseudomonadaceae</taxon>
        <taxon>Pseudomonas</taxon>
    </lineage>
</organism>
<gene>
    <name evidence="2" type="ORF">BK664_01700</name>
</gene>
<evidence type="ECO:0000313" key="3">
    <source>
        <dbReference type="Proteomes" id="UP000286351"/>
    </source>
</evidence>
<feature type="domain" description="SnoaL-like" evidence="1">
    <location>
        <begin position="10"/>
        <end position="139"/>
    </location>
</feature>
<dbReference type="Gene3D" id="3.10.450.50">
    <property type="match status" value="1"/>
</dbReference>
<dbReference type="CDD" id="cd00531">
    <property type="entry name" value="NTF2_like"/>
    <property type="match status" value="1"/>
</dbReference>
<dbReference type="SUPFAM" id="SSF54427">
    <property type="entry name" value="NTF2-like"/>
    <property type="match status" value="1"/>
</dbReference>
<protein>
    <recommendedName>
        <fullName evidence="1">SnoaL-like domain-containing protein</fullName>
    </recommendedName>
</protein>
<dbReference type="AlphaFoldDB" id="A0A423JXA5"/>